<reference evidence="5" key="1">
    <citation type="submission" date="2021-01" db="EMBL/GenBank/DDBJ databases">
        <authorList>
            <person name="Corre E."/>
            <person name="Pelletier E."/>
            <person name="Niang G."/>
            <person name="Scheremetjew M."/>
            <person name="Finn R."/>
            <person name="Kale V."/>
            <person name="Holt S."/>
            <person name="Cochrane G."/>
            <person name="Meng A."/>
            <person name="Brown T."/>
            <person name="Cohen L."/>
        </authorList>
    </citation>
    <scope>NUCLEOTIDE SEQUENCE</scope>
    <source>
        <strain evidence="5">CCMP1594</strain>
    </source>
</reference>
<dbReference type="InterPro" id="IPR051462">
    <property type="entry name" value="CBS_domain-containing"/>
</dbReference>
<dbReference type="SMART" id="SM00116">
    <property type="entry name" value="CBS"/>
    <property type="match status" value="4"/>
</dbReference>
<accession>A0A7S4CF24</accession>
<feature type="transmembrane region" description="Helical" evidence="3">
    <location>
        <begin position="101"/>
        <end position="126"/>
    </location>
</feature>
<dbReference type="Gene3D" id="3.10.580.10">
    <property type="entry name" value="CBS-domain"/>
    <property type="match status" value="2"/>
</dbReference>
<evidence type="ECO:0000256" key="1">
    <source>
        <dbReference type="ARBA" id="ARBA00022737"/>
    </source>
</evidence>
<evidence type="ECO:0000256" key="3">
    <source>
        <dbReference type="SAM" id="Phobius"/>
    </source>
</evidence>
<dbReference type="SUPFAM" id="SSF54631">
    <property type="entry name" value="CBS-domain pair"/>
    <property type="match status" value="2"/>
</dbReference>
<evidence type="ECO:0000256" key="2">
    <source>
        <dbReference type="PROSITE-ProRule" id="PRU00703"/>
    </source>
</evidence>
<organism evidence="5">
    <name type="scientific">Eutreptiella gymnastica</name>
    <dbReference type="NCBI Taxonomy" id="73025"/>
    <lineage>
        <taxon>Eukaryota</taxon>
        <taxon>Discoba</taxon>
        <taxon>Euglenozoa</taxon>
        <taxon>Euglenida</taxon>
        <taxon>Spirocuta</taxon>
        <taxon>Euglenophyceae</taxon>
        <taxon>Eutreptiales</taxon>
        <taxon>Eutreptiaceae</taxon>
        <taxon>Eutreptiella</taxon>
    </lineage>
</organism>
<feature type="domain" description="CBS" evidence="4">
    <location>
        <begin position="187"/>
        <end position="248"/>
    </location>
</feature>
<keyword evidence="3" id="KW-1133">Transmembrane helix</keyword>
<keyword evidence="1" id="KW-0677">Repeat</keyword>
<proteinExistence type="predicted"/>
<name>A0A7S4CF24_9EUGL</name>
<dbReference type="PROSITE" id="PS51371">
    <property type="entry name" value="CBS"/>
    <property type="match status" value="4"/>
</dbReference>
<dbReference type="Pfam" id="PF00571">
    <property type="entry name" value="CBS"/>
    <property type="match status" value="4"/>
</dbReference>
<protein>
    <recommendedName>
        <fullName evidence="4">CBS domain-containing protein</fullName>
    </recommendedName>
</protein>
<dbReference type="PANTHER" id="PTHR48108">
    <property type="entry name" value="CBS DOMAIN-CONTAINING PROTEIN CBSX2, CHLOROPLASTIC"/>
    <property type="match status" value="1"/>
</dbReference>
<dbReference type="PANTHER" id="PTHR48108:SF6">
    <property type="entry name" value="CBS DOMAIN-CONTAINING PROTEIN CBSX1, CHLOROPLASTIC"/>
    <property type="match status" value="1"/>
</dbReference>
<dbReference type="AlphaFoldDB" id="A0A7S4CF24"/>
<dbReference type="InterPro" id="IPR046342">
    <property type="entry name" value="CBS_dom_sf"/>
</dbReference>
<keyword evidence="3" id="KW-0812">Transmembrane</keyword>
<sequence length="524" mass="56515">MSILMAATVGTLTILGSRKEVAYPTEHVETALFQTVAPSSTSSLKLPFLAAHMGGHSSAAVPVSAKMMRHAQSGTADSLRHFSTFSTGLPEQIQQPASQQAYISLSSVFVASLLSFAALTSAIAWFRGLWMGASYTGSDSSVAMAVLSSIKVGPEGERSRKHSALNATEKNGQGPAGVGSIPVGNIMQAHPPTVTPSATVDEALEILVENRVSGLMVLDDKNRVIGTVSDLDLICVDSLVNSDRRKDVFPKPKESYKAFKELKELVSKQLGRTVAEVMTYYPTSVPPECTVEKADQILIKKKFSRLPVVDDENHLLGVVDRADIIHLILKSSGTTDLESSPPRSVREINPDITPSDPIASIMTPLTVSVTPEISLHEAVEELIKHQIRGVVVVEEEGGKLAGVVSDYDLLGVGSVDLFTDRMGSIFPKPKEEYSTFKQMRKFDLKRGAETVGEVMTKKPISIAMSATLNEAISTLVQKKVARLPVIDSFDRCVGVLTRGRVIEAMIQMRKNKALGQLKNHALGI</sequence>
<gene>
    <name evidence="5" type="ORF">EGYM00163_LOCUS6528</name>
</gene>
<feature type="domain" description="CBS" evidence="4">
    <location>
        <begin position="455"/>
        <end position="514"/>
    </location>
</feature>
<dbReference type="EMBL" id="HBJA01020505">
    <property type="protein sequence ID" value="CAE0795409.1"/>
    <property type="molecule type" value="Transcribed_RNA"/>
</dbReference>
<feature type="domain" description="CBS" evidence="4">
    <location>
        <begin position="362"/>
        <end position="421"/>
    </location>
</feature>
<keyword evidence="2" id="KW-0129">CBS domain</keyword>
<dbReference type="InterPro" id="IPR000644">
    <property type="entry name" value="CBS_dom"/>
</dbReference>
<keyword evidence="3" id="KW-0472">Membrane</keyword>
<feature type="domain" description="CBS" evidence="4">
    <location>
        <begin position="278"/>
        <end position="337"/>
    </location>
</feature>
<evidence type="ECO:0000313" key="5">
    <source>
        <dbReference type="EMBL" id="CAE0795409.1"/>
    </source>
</evidence>
<evidence type="ECO:0000259" key="4">
    <source>
        <dbReference type="PROSITE" id="PS51371"/>
    </source>
</evidence>